<organism evidence="1">
    <name type="scientific">Sigmofec virus UA08Rod_4301</name>
    <dbReference type="NCBI Taxonomy" id="2929398"/>
    <lineage>
        <taxon>Viruses</taxon>
        <taxon>Monodnaviria</taxon>
        <taxon>Sangervirae</taxon>
        <taxon>Phixviricota</taxon>
        <taxon>Malgrandaviricetes</taxon>
        <taxon>Petitvirales</taxon>
        <taxon>Microviridae</taxon>
    </lineage>
</organism>
<accession>A0A976N158</accession>
<name>A0A976N158_9VIRU</name>
<evidence type="ECO:0000313" key="1">
    <source>
        <dbReference type="EMBL" id="UPW41302.1"/>
    </source>
</evidence>
<sequence length="120" mass="14208">MLPQYYKYTTEQLEQHNYYRYDVQPALELYVSEDKFANILRIIFDKCINGDLCTDVSSLLSENTPIEVRNFVSNYLQSGIKTGQFDNSNLSDDYIFNNIIPRHYNLQESLNFIIDKYSHD</sequence>
<proteinExistence type="predicted"/>
<reference evidence="1" key="1">
    <citation type="submission" date="2022-02" db="EMBL/GenBank/DDBJ databases">
        <title>Towards deciphering the DNA virus diversity associated with rodent species in the families Cricetidae and Heteromyidae.</title>
        <authorList>
            <person name="Lund M."/>
            <person name="Larsen B.B."/>
            <person name="Gryseels S."/>
            <person name="Kraberger S."/>
            <person name="Rowsey D.M."/>
            <person name="Steger L."/>
            <person name="Yule K.M."/>
            <person name="Upham N.S."/>
            <person name="Worobey M."/>
            <person name="Van Doorslaer K."/>
            <person name="Varsani A."/>
        </authorList>
    </citation>
    <scope>NUCLEOTIDE SEQUENCE</scope>
    <source>
        <strain evidence="1">UA08Rod_4301</strain>
    </source>
</reference>
<dbReference type="EMBL" id="OM869573">
    <property type="protein sequence ID" value="UPW41302.1"/>
    <property type="molecule type" value="Genomic_DNA"/>
</dbReference>
<protein>
    <submittedName>
        <fullName evidence="1">Uncharacterized protein</fullName>
    </submittedName>
</protein>